<dbReference type="GO" id="GO:0019888">
    <property type="term" value="F:protein phosphatase regulator activity"/>
    <property type="evidence" value="ECO:0007669"/>
    <property type="project" value="UniProtKB-UniRule"/>
</dbReference>
<comment type="function">
    <text evidence="4">The B regulatory subunit might modulate substrate selectivity and catalytic activity, and also might direct the localization of the catalytic enzyme to a particular subcellular compartment.</text>
</comment>
<evidence type="ECO:0000313" key="7">
    <source>
        <dbReference type="Proteomes" id="UP000326396"/>
    </source>
</evidence>
<dbReference type="PANTHER" id="PTHR10257:SF121">
    <property type="entry name" value="SERINE_THREONINE PROTEIN PHOSPHATASE 2A REGULATORY SUBUNIT"/>
    <property type="match status" value="1"/>
</dbReference>
<dbReference type="PIRSF" id="PIRSF028043">
    <property type="entry name" value="PP2A_B56"/>
    <property type="match status" value="1"/>
</dbReference>
<evidence type="ECO:0000256" key="4">
    <source>
        <dbReference type="PIRNR" id="PIRNR028043"/>
    </source>
</evidence>
<sequence length="571" mass="66078">MSSDDEQVPLNIPMMLTQHFQHLISEDVEELAMHLFELDALDEADSQEGKHEPEPASYHEGAPAEFAKYLQRQILNRLPKKPHKSNDNRDGGNPNSSSHTSTSSRINNDVPVTRSSTSSASSGQTPVGQNHKKKLLQSQNSKLNGMPTNFNTYEALPSLKDVPNSEKQSLFIRKLTLCCIVFDFTDPTKNLKEKEIKRQMLVELVDYVTSANGKFPEIVMQEIVKMVSVNIFRRLTPQPRDNKVLETFDGEEEEPSMDPAWPHLQLVYEFILRFVASPETDPKIAKRYIDHAFVLKWLDLFDSEDPREREYLKFVLHRMYGKFMVHRPFIRKAINNIFFRFVFETEKHNGIAELLEILGSIINGFALPLKEEHKLFLVRALIPLHKPKCIPMYHQQISYCITQFVEKDCKLADTVIRGLLKYWPITNSSKEVMFLSELEEVLEATQLPEFQRCMVAERALFLWNNDHIDNLIKQNRKVILPIIFPALERNTKTHWNQVVLSLTLNVRKIFSDVDPQLFEECSRKSKEDELKQEENKSKREAIWKRLELAAQGHEEVVMSQKLIANHVSASG</sequence>
<dbReference type="EMBL" id="SZYD01000001">
    <property type="protein sequence ID" value="KAD7478699.1"/>
    <property type="molecule type" value="Genomic_DNA"/>
</dbReference>
<evidence type="ECO:0000256" key="5">
    <source>
        <dbReference type="SAM" id="MobiDB-lite"/>
    </source>
</evidence>
<dbReference type="InterPro" id="IPR002554">
    <property type="entry name" value="PP2A_B56"/>
</dbReference>
<dbReference type="InterPro" id="IPR016024">
    <property type="entry name" value="ARM-type_fold"/>
</dbReference>
<accession>A0A5N6Q283</accession>
<keyword evidence="3" id="KW-0963">Cytoplasm</keyword>
<evidence type="ECO:0000256" key="3">
    <source>
        <dbReference type="ARBA" id="ARBA00022490"/>
    </source>
</evidence>
<evidence type="ECO:0000256" key="2">
    <source>
        <dbReference type="ARBA" id="ARBA00009745"/>
    </source>
</evidence>
<gene>
    <name evidence="6" type="ORF">E3N88_01835</name>
</gene>
<dbReference type="AlphaFoldDB" id="A0A5N6Q283"/>
<proteinExistence type="inferred from homology"/>
<dbReference type="GO" id="GO:0005737">
    <property type="term" value="C:cytoplasm"/>
    <property type="evidence" value="ECO:0007669"/>
    <property type="project" value="UniProtKB-SubCell"/>
</dbReference>
<comment type="similarity">
    <text evidence="2">Belongs to the phosphatase 2A regulatory subunit B56 family.</text>
</comment>
<evidence type="ECO:0000313" key="6">
    <source>
        <dbReference type="EMBL" id="KAD7478699.1"/>
    </source>
</evidence>
<feature type="region of interest" description="Disordered" evidence="5">
    <location>
        <begin position="78"/>
        <end position="132"/>
    </location>
</feature>
<comment type="subcellular location">
    <subcellularLocation>
        <location evidence="1">Cytoplasm</location>
    </subcellularLocation>
</comment>
<dbReference type="Proteomes" id="UP000326396">
    <property type="component" value="Linkage Group LG1"/>
</dbReference>
<dbReference type="OrthoDB" id="10264446at2759"/>
<name>A0A5N6Q283_9ASTR</name>
<comment type="caution">
    <text evidence="6">The sequence shown here is derived from an EMBL/GenBank/DDBJ whole genome shotgun (WGS) entry which is preliminary data.</text>
</comment>
<dbReference type="FunFam" id="1.25.10.10:FF:000041">
    <property type="entry name" value="Serine/threonine protein phosphatase 2A regulatory subunit"/>
    <property type="match status" value="1"/>
</dbReference>
<protein>
    <recommendedName>
        <fullName evidence="4">Serine/threonine protein phosphatase 2A regulatory subunit</fullName>
    </recommendedName>
</protein>
<reference evidence="6 7" key="1">
    <citation type="submission" date="2019-05" db="EMBL/GenBank/DDBJ databases">
        <title>Mikania micrantha, genome provides insights into the molecular mechanism of rapid growth.</title>
        <authorList>
            <person name="Liu B."/>
        </authorList>
    </citation>
    <scope>NUCLEOTIDE SEQUENCE [LARGE SCALE GENOMIC DNA]</scope>
    <source>
        <strain evidence="6">NLD-2019</strain>
        <tissue evidence="6">Leaf</tissue>
    </source>
</reference>
<dbReference type="PANTHER" id="PTHR10257">
    <property type="entry name" value="SERINE/THREONINE PROTEIN PHOSPHATASE 2A PP2A REGULATORY SUBUNIT B"/>
    <property type="match status" value="1"/>
</dbReference>
<organism evidence="6 7">
    <name type="scientific">Mikania micrantha</name>
    <name type="common">bitter vine</name>
    <dbReference type="NCBI Taxonomy" id="192012"/>
    <lineage>
        <taxon>Eukaryota</taxon>
        <taxon>Viridiplantae</taxon>
        <taxon>Streptophyta</taxon>
        <taxon>Embryophyta</taxon>
        <taxon>Tracheophyta</taxon>
        <taxon>Spermatophyta</taxon>
        <taxon>Magnoliopsida</taxon>
        <taxon>eudicotyledons</taxon>
        <taxon>Gunneridae</taxon>
        <taxon>Pentapetalae</taxon>
        <taxon>asterids</taxon>
        <taxon>campanulids</taxon>
        <taxon>Asterales</taxon>
        <taxon>Asteraceae</taxon>
        <taxon>Asteroideae</taxon>
        <taxon>Heliantheae alliance</taxon>
        <taxon>Eupatorieae</taxon>
        <taxon>Mikania</taxon>
    </lineage>
</organism>
<dbReference type="GO" id="GO:0007165">
    <property type="term" value="P:signal transduction"/>
    <property type="evidence" value="ECO:0007669"/>
    <property type="project" value="InterPro"/>
</dbReference>
<dbReference type="Pfam" id="PF01603">
    <property type="entry name" value="B56"/>
    <property type="match status" value="1"/>
</dbReference>
<dbReference type="InterPro" id="IPR011989">
    <property type="entry name" value="ARM-like"/>
</dbReference>
<dbReference type="SUPFAM" id="SSF48371">
    <property type="entry name" value="ARM repeat"/>
    <property type="match status" value="1"/>
</dbReference>
<dbReference type="Gene3D" id="1.25.10.10">
    <property type="entry name" value="Leucine-rich Repeat Variant"/>
    <property type="match status" value="1"/>
</dbReference>
<keyword evidence="7" id="KW-1185">Reference proteome</keyword>
<evidence type="ECO:0000256" key="1">
    <source>
        <dbReference type="ARBA" id="ARBA00004496"/>
    </source>
</evidence>
<dbReference type="GO" id="GO:0000159">
    <property type="term" value="C:protein phosphatase type 2A complex"/>
    <property type="evidence" value="ECO:0007669"/>
    <property type="project" value="UniProtKB-UniRule"/>
</dbReference>